<evidence type="ECO:0000313" key="1">
    <source>
        <dbReference type="EMBL" id="SUD47995.1"/>
    </source>
</evidence>
<organism evidence="1 2">
    <name type="scientific">Nocardia otitidiscaviarum</name>
    <dbReference type="NCBI Taxonomy" id="1823"/>
    <lineage>
        <taxon>Bacteria</taxon>
        <taxon>Bacillati</taxon>
        <taxon>Actinomycetota</taxon>
        <taxon>Actinomycetes</taxon>
        <taxon>Mycobacteriales</taxon>
        <taxon>Nocardiaceae</taxon>
        <taxon>Nocardia</taxon>
    </lineage>
</organism>
<dbReference type="GeneID" id="80337510"/>
<dbReference type="EMBL" id="UGRY01000004">
    <property type="protein sequence ID" value="SUD47995.1"/>
    <property type="molecule type" value="Genomic_DNA"/>
</dbReference>
<evidence type="ECO:0000313" key="2">
    <source>
        <dbReference type="Proteomes" id="UP000255467"/>
    </source>
</evidence>
<dbReference type="RefSeq" id="WP_162836489.1">
    <property type="nucleotide sequence ID" value="NZ_CP041695.1"/>
</dbReference>
<accession>A0A379JHP6</accession>
<proteinExistence type="predicted"/>
<keyword evidence="2" id="KW-1185">Reference proteome</keyword>
<protein>
    <submittedName>
        <fullName evidence="1">Uncharacterized protein</fullName>
    </submittedName>
</protein>
<dbReference type="Proteomes" id="UP000255467">
    <property type="component" value="Unassembled WGS sequence"/>
</dbReference>
<reference evidence="1 2" key="1">
    <citation type="submission" date="2018-06" db="EMBL/GenBank/DDBJ databases">
        <authorList>
            <consortium name="Pathogen Informatics"/>
            <person name="Doyle S."/>
        </authorList>
    </citation>
    <scope>NUCLEOTIDE SEQUENCE [LARGE SCALE GENOMIC DNA]</scope>
    <source>
        <strain evidence="1 2">NCTC1934</strain>
    </source>
</reference>
<gene>
    <name evidence="1" type="ORF">NCTC1934_05322</name>
</gene>
<dbReference type="AlphaFoldDB" id="A0A379JHP6"/>
<name>A0A379JHP6_9NOCA</name>
<sequence>MSATCPTCAWPTPTTVSTHGDVRYLRCVCGRWLIQERGAVLATAGESVFADSE</sequence>